<gene>
    <name evidence="6" type="ORF">BN77_p10425</name>
</gene>
<evidence type="ECO:0000256" key="1">
    <source>
        <dbReference type="ARBA" id="ARBA00023015"/>
    </source>
</evidence>
<dbReference type="PROSITE" id="PS50949">
    <property type="entry name" value="HTH_GNTR"/>
    <property type="match status" value="1"/>
</dbReference>
<dbReference type="PRINTS" id="PR00035">
    <property type="entry name" value="HTHGNTR"/>
</dbReference>
<dbReference type="Gene3D" id="1.10.10.10">
    <property type="entry name" value="Winged helix-like DNA-binding domain superfamily/Winged helix DNA-binding domain"/>
    <property type="match status" value="1"/>
</dbReference>
<evidence type="ECO:0000256" key="2">
    <source>
        <dbReference type="ARBA" id="ARBA00023125"/>
    </source>
</evidence>
<comment type="caution">
    <text evidence="6">The sequence shown here is derived from an EMBL/GenBank/DDBJ whole genome shotgun (WGS) entry which is preliminary data.</text>
</comment>
<keyword evidence="2" id="KW-0238">DNA-binding</keyword>
<dbReference type="PANTHER" id="PTHR43537">
    <property type="entry name" value="TRANSCRIPTIONAL REGULATOR, GNTR FAMILY"/>
    <property type="match status" value="1"/>
</dbReference>
<dbReference type="SMART" id="SM00345">
    <property type="entry name" value="HTH_GNTR"/>
    <property type="match status" value="1"/>
</dbReference>
<dbReference type="GO" id="GO:0003677">
    <property type="term" value="F:DNA binding"/>
    <property type="evidence" value="ECO:0007669"/>
    <property type="project" value="UniProtKB-KW"/>
</dbReference>
<dbReference type="STRING" id="1211777.BN77_p10425"/>
<name>K0Q636_9HYPH</name>
<dbReference type="SUPFAM" id="SSF48008">
    <property type="entry name" value="GntR ligand-binding domain-like"/>
    <property type="match status" value="1"/>
</dbReference>
<feature type="region of interest" description="Disordered" evidence="4">
    <location>
        <begin position="236"/>
        <end position="257"/>
    </location>
</feature>
<dbReference type="AlphaFoldDB" id="K0Q636"/>
<feature type="domain" description="HTH gntR-type" evidence="5">
    <location>
        <begin position="16"/>
        <end position="84"/>
    </location>
</feature>
<evidence type="ECO:0000313" key="7">
    <source>
        <dbReference type="Proteomes" id="UP000009319"/>
    </source>
</evidence>
<dbReference type="Pfam" id="PF00392">
    <property type="entry name" value="GntR"/>
    <property type="match status" value="1"/>
</dbReference>
<keyword evidence="1" id="KW-0805">Transcription regulation</keyword>
<dbReference type="RefSeq" id="WP_007536212.1">
    <property type="nucleotide sequence ID" value="NZ_HF536773.1"/>
</dbReference>
<evidence type="ECO:0000259" key="5">
    <source>
        <dbReference type="PROSITE" id="PS50949"/>
    </source>
</evidence>
<keyword evidence="7" id="KW-1185">Reference proteome</keyword>
<dbReference type="SUPFAM" id="SSF46785">
    <property type="entry name" value="Winged helix' DNA-binding domain"/>
    <property type="match status" value="1"/>
</dbReference>
<dbReference type="HOGENOM" id="CLU_017584_9_1_5"/>
<organism evidence="6 7">
    <name type="scientific">Rhizobium mesoamericanum STM3625</name>
    <dbReference type="NCBI Taxonomy" id="1211777"/>
    <lineage>
        <taxon>Bacteria</taxon>
        <taxon>Pseudomonadati</taxon>
        <taxon>Pseudomonadota</taxon>
        <taxon>Alphaproteobacteria</taxon>
        <taxon>Hyphomicrobiales</taxon>
        <taxon>Rhizobiaceae</taxon>
        <taxon>Rhizobium/Agrobacterium group</taxon>
        <taxon>Rhizobium</taxon>
    </lineage>
</organism>
<accession>K0Q636</accession>
<feature type="compositionally biased region" description="Basic and acidic residues" evidence="4">
    <location>
        <begin position="236"/>
        <end position="248"/>
    </location>
</feature>
<evidence type="ECO:0000256" key="3">
    <source>
        <dbReference type="ARBA" id="ARBA00023163"/>
    </source>
</evidence>
<dbReference type="Gene3D" id="1.20.120.530">
    <property type="entry name" value="GntR ligand-binding domain-like"/>
    <property type="match status" value="1"/>
</dbReference>
<dbReference type="CDD" id="cd07377">
    <property type="entry name" value="WHTH_GntR"/>
    <property type="match status" value="1"/>
</dbReference>
<evidence type="ECO:0000256" key="4">
    <source>
        <dbReference type="SAM" id="MobiDB-lite"/>
    </source>
</evidence>
<dbReference type="PANTHER" id="PTHR43537:SF44">
    <property type="entry name" value="GNTR FAMILY REGULATORY PROTEIN"/>
    <property type="match status" value="1"/>
</dbReference>
<dbReference type="EMBL" id="CANI01000043">
    <property type="protein sequence ID" value="CCM79174.1"/>
    <property type="molecule type" value="Genomic_DNA"/>
</dbReference>
<keyword evidence="3" id="KW-0804">Transcription</keyword>
<dbReference type="InterPro" id="IPR011711">
    <property type="entry name" value="GntR_C"/>
</dbReference>
<reference evidence="6 7" key="1">
    <citation type="journal article" date="2013" name="Genome Announc.">
        <title>Draft Genome Sequence of Rhizobium mesoamericanum STM3625, a Nitrogen-Fixing Symbiont of Mimosa pudica Isolated in French Guiana (South America).</title>
        <authorList>
            <person name="Moulin L."/>
            <person name="Mornico D."/>
            <person name="Melkonian R."/>
            <person name="Klonowska A."/>
        </authorList>
    </citation>
    <scope>NUCLEOTIDE SEQUENCE [LARGE SCALE GENOMIC DNA]</scope>
    <source>
        <strain evidence="6 7">STM3625</strain>
    </source>
</reference>
<sequence length="257" mass="28221">MNPEPPPVDLNPSRKQKLSERIASSLRQDFLSGQIALGQKLPTETQLAGTFDVSRTVIREAIAALVADGLLETRQGAGIFVIGHQSSVPILRQDRSGNISHALNVLEVRIALEAESAALAATRRNASQEAQIQESFFEFDRLLQLGKPTGQADFAFHRSIAEATNNPFYVEVLDALGERTIPCDVNSPYATEDVLSFHYQAGLQREHLAILNAISAGDDAGARAAMRAHLSASQERYRERLRDRRARYQSDVNKSSG</sequence>
<dbReference type="eggNOG" id="COG2186">
    <property type="taxonomic scope" value="Bacteria"/>
</dbReference>
<protein>
    <submittedName>
        <fullName evidence="6">GntR domain protein</fullName>
    </submittedName>
</protein>
<dbReference type="GO" id="GO:0003700">
    <property type="term" value="F:DNA-binding transcription factor activity"/>
    <property type="evidence" value="ECO:0007669"/>
    <property type="project" value="InterPro"/>
</dbReference>
<proteinExistence type="predicted"/>
<dbReference type="InterPro" id="IPR008920">
    <property type="entry name" value="TF_FadR/GntR_C"/>
</dbReference>
<dbReference type="InterPro" id="IPR000524">
    <property type="entry name" value="Tscrpt_reg_HTH_GntR"/>
</dbReference>
<evidence type="ECO:0000313" key="6">
    <source>
        <dbReference type="EMBL" id="CCM79174.1"/>
    </source>
</evidence>
<dbReference type="InterPro" id="IPR036390">
    <property type="entry name" value="WH_DNA-bd_sf"/>
</dbReference>
<dbReference type="Pfam" id="PF07729">
    <property type="entry name" value="FCD"/>
    <property type="match status" value="1"/>
</dbReference>
<dbReference type="InterPro" id="IPR036388">
    <property type="entry name" value="WH-like_DNA-bd_sf"/>
</dbReference>
<dbReference type="Proteomes" id="UP000009319">
    <property type="component" value="Unassembled WGS sequence"/>
</dbReference>
<dbReference type="SMART" id="SM00895">
    <property type="entry name" value="FCD"/>
    <property type="match status" value="1"/>
</dbReference>